<proteinExistence type="predicted"/>
<evidence type="ECO:0000313" key="2">
    <source>
        <dbReference type="Proteomes" id="UP000789508"/>
    </source>
</evidence>
<dbReference type="AlphaFoldDB" id="A0A9N9NSR5"/>
<accession>A0A9N9NSR5</accession>
<dbReference type="EMBL" id="CAJVPS010044478">
    <property type="protein sequence ID" value="CAG8757592.1"/>
    <property type="molecule type" value="Genomic_DNA"/>
</dbReference>
<keyword evidence="2" id="KW-1185">Reference proteome</keyword>
<sequence>LLIIQTSITDYYEEQLKHLCNKGNGANLDELVKVGQVSRQLHL</sequence>
<reference evidence="1" key="1">
    <citation type="submission" date="2021-06" db="EMBL/GenBank/DDBJ databases">
        <authorList>
            <person name="Kallberg Y."/>
            <person name="Tangrot J."/>
            <person name="Rosling A."/>
        </authorList>
    </citation>
    <scope>NUCLEOTIDE SEQUENCE</scope>
    <source>
        <strain evidence="1">FL130A</strain>
    </source>
</reference>
<protein>
    <submittedName>
        <fullName evidence="1">1710_t:CDS:1</fullName>
    </submittedName>
</protein>
<feature type="non-terminal residue" evidence="1">
    <location>
        <position position="1"/>
    </location>
</feature>
<name>A0A9N9NSR5_9GLOM</name>
<evidence type="ECO:0000313" key="1">
    <source>
        <dbReference type="EMBL" id="CAG8757592.1"/>
    </source>
</evidence>
<organism evidence="1 2">
    <name type="scientific">Ambispora leptoticha</name>
    <dbReference type="NCBI Taxonomy" id="144679"/>
    <lineage>
        <taxon>Eukaryota</taxon>
        <taxon>Fungi</taxon>
        <taxon>Fungi incertae sedis</taxon>
        <taxon>Mucoromycota</taxon>
        <taxon>Glomeromycotina</taxon>
        <taxon>Glomeromycetes</taxon>
        <taxon>Archaeosporales</taxon>
        <taxon>Ambisporaceae</taxon>
        <taxon>Ambispora</taxon>
    </lineage>
</organism>
<comment type="caution">
    <text evidence="1">The sequence shown here is derived from an EMBL/GenBank/DDBJ whole genome shotgun (WGS) entry which is preliminary data.</text>
</comment>
<gene>
    <name evidence="1" type="ORF">ALEPTO_LOCUS13545</name>
</gene>
<dbReference type="Proteomes" id="UP000789508">
    <property type="component" value="Unassembled WGS sequence"/>
</dbReference>